<comment type="catalytic activity">
    <reaction evidence="16">
        <text>[E2 ubiquitin-conjugating enzyme]-S-ubiquitinyl-L-cysteine + [acceptor protein]-L-cysteine = [E2 ubiquitin-conjugating enzyme]-L-cysteine + [acceptor protein]-S-ubiquitinyl-L-cysteine.</text>
        <dbReference type="EC" id="2.3.2.36"/>
    </reaction>
</comment>
<protein>
    <recommendedName>
        <fullName evidence="17">RING-type E3 ubiquitin transferase (cysteine targeting)</fullName>
        <ecNumber evidence="17">2.3.2.36</ecNumber>
    </recommendedName>
    <alternativeName>
        <fullName evidence="15">Peroxin-2</fullName>
    </alternativeName>
</protein>
<evidence type="ECO:0000256" key="5">
    <source>
        <dbReference type="ARBA" id="ARBA00022679"/>
    </source>
</evidence>
<comment type="caution">
    <text evidence="22">The sequence shown here is derived from an EMBL/GenBank/DDBJ whole genome shotgun (WGS) entry which is preliminary data.</text>
</comment>
<keyword evidence="12" id="KW-1133">Transmembrane helix</keyword>
<keyword evidence="7" id="KW-0479">Metal-binding</keyword>
<dbReference type="STRING" id="33097.A0A150FY12"/>
<dbReference type="Pfam" id="PF04757">
    <property type="entry name" value="Pex2_Pex12"/>
    <property type="match status" value="1"/>
</dbReference>
<dbReference type="Gene3D" id="3.30.40.10">
    <property type="entry name" value="Zinc/RING finger domain, C3HC4 (zinc finger)"/>
    <property type="match status" value="1"/>
</dbReference>
<evidence type="ECO:0000256" key="7">
    <source>
        <dbReference type="ARBA" id="ARBA00022723"/>
    </source>
</evidence>
<dbReference type="SUPFAM" id="SSF57850">
    <property type="entry name" value="RING/U-box"/>
    <property type="match status" value="1"/>
</dbReference>
<dbReference type="AlphaFoldDB" id="A0A150FY12"/>
<proteinExistence type="inferred from homology"/>
<keyword evidence="20" id="KW-0732">Signal</keyword>
<gene>
    <name evidence="22" type="ORF">GPECTOR_142g710</name>
</gene>
<dbReference type="GO" id="GO:0016558">
    <property type="term" value="P:protein import into peroxisome matrix"/>
    <property type="evidence" value="ECO:0007669"/>
    <property type="project" value="InterPro"/>
</dbReference>
<feature type="compositionally biased region" description="Low complexity" evidence="19">
    <location>
        <begin position="136"/>
        <end position="169"/>
    </location>
</feature>
<organism evidence="22 23">
    <name type="scientific">Gonium pectorale</name>
    <name type="common">Green alga</name>
    <dbReference type="NCBI Taxonomy" id="33097"/>
    <lineage>
        <taxon>Eukaryota</taxon>
        <taxon>Viridiplantae</taxon>
        <taxon>Chlorophyta</taxon>
        <taxon>core chlorophytes</taxon>
        <taxon>Chlorophyceae</taxon>
        <taxon>CS clade</taxon>
        <taxon>Chlamydomonadales</taxon>
        <taxon>Volvocaceae</taxon>
        <taxon>Gonium</taxon>
    </lineage>
</organism>
<feature type="chain" id="PRO_5007561755" description="RING-type E3 ubiquitin transferase (cysteine targeting)" evidence="20">
    <location>
        <begin position="20"/>
        <end position="244"/>
    </location>
</feature>
<evidence type="ECO:0000256" key="13">
    <source>
        <dbReference type="ARBA" id="ARBA00023136"/>
    </source>
</evidence>
<evidence type="ECO:0000256" key="18">
    <source>
        <dbReference type="PROSITE-ProRule" id="PRU00175"/>
    </source>
</evidence>
<evidence type="ECO:0000256" key="12">
    <source>
        <dbReference type="ARBA" id="ARBA00022989"/>
    </source>
</evidence>
<evidence type="ECO:0000256" key="14">
    <source>
        <dbReference type="ARBA" id="ARBA00023140"/>
    </source>
</evidence>
<keyword evidence="13" id="KW-0472">Membrane</keyword>
<evidence type="ECO:0000256" key="4">
    <source>
        <dbReference type="ARBA" id="ARBA00022448"/>
    </source>
</evidence>
<keyword evidence="9" id="KW-0833">Ubl conjugation pathway</keyword>
<evidence type="ECO:0000256" key="6">
    <source>
        <dbReference type="ARBA" id="ARBA00022692"/>
    </source>
</evidence>
<evidence type="ECO:0000256" key="16">
    <source>
        <dbReference type="ARBA" id="ARBA00034438"/>
    </source>
</evidence>
<evidence type="ECO:0000259" key="21">
    <source>
        <dbReference type="PROSITE" id="PS50089"/>
    </source>
</evidence>
<dbReference type="GO" id="GO:0061630">
    <property type="term" value="F:ubiquitin protein ligase activity"/>
    <property type="evidence" value="ECO:0007669"/>
    <property type="project" value="UniProtKB-EC"/>
</dbReference>
<comment type="similarity">
    <text evidence="3">Belongs to the pex2/pex10/pex12 family.</text>
</comment>
<evidence type="ECO:0000313" key="22">
    <source>
        <dbReference type="EMBL" id="KXZ42489.1"/>
    </source>
</evidence>
<evidence type="ECO:0000256" key="3">
    <source>
        <dbReference type="ARBA" id="ARBA00008704"/>
    </source>
</evidence>
<keyword evidence="10" id="KW-0862">Zinc</keyword>
<dbReference type="InterPro" id="IPR001841">
    <property type="entry name" value="Znf_RING"/>
</dbReference>
<keyword evidence="5" id="KW-0808">Transferase</keyword>
<comment type="pathway">
    <text evidence="2">Protein modification; protein ubiquitination.</text>
</comment>
<evidence type="ECO:0000256" key="15">
    <source>
        <dbReference type="ARBA" id="ARBA00032511"/>
    </source>
</evidence>
<name>A0A150FY12_GONPE</name>
<evidence type="ECO:0000313" key="23">
    <source>
        <dbReference type="Proteomes" id="UP000075714"/>
    </source>
</evidence>
<evidence type="ECO:0000256" key="9">
    <source>
        <dbReference type="ARBA" id="ARBA00022786"/>
    </source>
</evidence>
<feature type="region of interest" description="Disordered" evidence="19">
    <location>
        <begin position="136"/>
        <end position="176"/>
    </location>
</feature>
<dbReference type="Proteomes" id="UP000075714">
    <property type="component" value="Unassembled WGS sequence"/>
</dbReference>
<accession>A0A150FY12</accession>
<dbReference type="EC" id="2.3.2.36" evidence="17"/>
<dbReference type="GO" id="GO:0005778">
    <property type="term" value="C:peroxisomal membrane"/>
    <property type="evidence" value="ECO:0007669"/>
    <property type="project" value="UniProtKB-SubCell"/>
</dbReference>
<reference evidence="23" key="1">
    <citation type="journal article" date="2016" name="Nat. Commun.">
        <title>The Gonium pectorale genome demonstrates co-option of cell cycle regulation during the evolution of multicellularity.</title>
        <authorList>
            <person name="Hanschen E.R."/>
            <person name="Marriage T.N."/>
            <person name="Ferris P.J."/>
            <person name="Hamaji T."/>
            <person name="Toyoda A."/>
            <person name="Fujiyama A."/>
            <person name="Neme R."/>
            <person name="Noguchi H."/>
            <person name="Minakuchi Y."/>
            <person name="Suzuki M."/>
            <person name="Kawai-Toyooka H."/>
            <person name="Smith D.R."/>
            <person name="Sparks H."/>
            <person name="Anderson J."/>
            <person name="Bakaric R."/>
            <person name="Luria V."/>
            <person name="Karger A."/>
            <person name="Kirschner M.W."/>
            <person name="Durand P.M."/>
            <person name="Michod R.E."/>
            <person name="Nozaki H."/>
            <person name="Olson B.J."/>
        </authorList>
    </citation>
    <scope>NUCLEOTIDE SEQUENCE [LARGE SCALE GENOMIC DNA]</scope>
    <source>
        <strain evidence="23">NIES-2863</strain>
    </source>
</reference>
<dbReference type="PROSITE" id="PS50089">
    <property type="entry name" value="ZF_RING_2"/>
    <property type="match status" value="1"/>
</dbReference>
<evidence type="ECO:0000256" key="1">
    <source>
        <dbReference type="ARBA" id="ARBA00004585"/>
    </source>
</evidence>
<dbReference type="SMART" id="SM00184">
    <property type="entry name" value="RING"/>
    <property type="match status" value="1"/>
</dbReference>
<dbReference type="InterPro" id="IPR017907">
    <property type="entry name" value="Znf_RING_CS"/>
</dbReference>
<dbReference type="InterPro" id="IPR013083">
    <property type="entry name" value="Znf_RING/FYVE/PHD"/>
</dbReference>
<sequence>MGALLSLLVFALSVWPGRATPGSELLNLRYRNERAVAANPKLVGPTGVGGPGLSAPQRLALGLGTVLLPSLLERLVGARLVWRQASMQRIISFEYLNRQLLWQQTAEALLLLLPMVDMQRLRRAAMRLLPRPATAAPAAAPAAPSPGAAAERAEGSQAPAEAAEAGAEAEAGEGKGTGARAAAAQAGPCPLCGAAEPLTAVLALPCRHAFCYYCLRGHTAADPWFACPRDGVRVAAMRRPGRAR</sequence>
<keyword evidence="8 18" id="KW-0863">Zinc-finger</keyword>
<evidence type="ECO:0000256" key="20">
    <source>
        <dbReference type="SAM" id="SignalP"/>
    </source>
</evidence>
<comment type="subcellular location">
    <subcellularLocation>
        <location evidence="1">Peroxisome membrane</location>
        <topology evidence="1">Multi-pass membrane protein</topology>
    </subcellularLocation>
</comment>
<evidence type="ECO:0000256" key="11">
    <source>
        <dbReference type="ARBA" id="ARBA00022927"/>
    </source>
</evidence>
<dbReference type="PANTHER" id="PTHR48178:SF1">
    <property type="entry name" value="PEROXISOME BIOGENESIS FACTOR 2"/>
    <property type="match status" value="1"/>
</dbReference>
<feature type="domain" description="RING-type" evidence="21">
    <location>
        <begin position="189"/>
        <end position="230"/>
    </location>
</feature>
<keyword evidence="4" id="KW-0813">Transport</keyword>
<evidence type="ECO:0000256" key="19">
    <source>
        <dbReference type="SAM" id="MobiDB-lite"/>
    </source>
</evidence>
<keyword evidence="14" id="KW-0576">Peroxisome</keyword>
<evidence type="ECO:0000256" key="17">
    <source>
        <dbReference type="ARBA" id="ARBA00034523"/>
    </source>
</evidence>
<feature type="signal peptide" evidence="20">
    <location>
        <begin position="1"/>
        <end position="19"/>
    </location>
</feature>
<keyword evidence="6" id="KW-0812">Transmembrane</keyword>
<evidence type="ECO:0000256" key="8">
    <source>
        <dbReference type="ARBA" id="ARBA00022771"/>
    </source>
</evidence>
<dbReference type="GO" id="GO:0008270">
    <property type="term" value="F:zinc ion binding"/>
    <property type="evidence" value="ECO:0007669"/>
    <property type="project" value="UniProtKB-KW"/>
</dbReference>
<keyword evidence="23" id="KW-1185">Reference proteome</keyword>
<dbReference type="PROSITE" id="PS00518">
    <property type="entry name" value="ZF_RING_1"/>
    <property type="match status" value="1"/>
</dbReference>
<evidence type="ECO:0000256" key="2">
    <source>
        <dbReference type="ARBA" id="ARBA00004906"/>
    </source>
</evidence>
<dbReference type="InterPro" id="IPR006845">
    <property type="entry name" value="Pex_N"/>
</dbReference>
<dbReference type="InterPro" id="IPR025654">
    <property type="entry name" value="PEX2/10"/>
</dbReference>
<dbReference type="PANTHER" id="PTHR48178">
    <property type="entry name" value="PEROXISOME BIOGENESIS FACTOR 2"/>
    <property type="match status" value="1"/>
</dbReference>
<keyword evidence="11" id="KW-0653">Protein transport</keyword>
<dbReference type="OrthoDB" id="1701437at2759"/>
<evidence type="ECO:0000256" key="10">
    <source>
        <dbReference type="ARBA" id="ARBA00022833"/>
    </source>
</evidence>
<dbReference type="EMBL" id="LSYV01000142">
    <property type="protein sequence ID" value="KXZ42489.1"/>
    <property type="molecule type" value="Genomic_DNA"/>
</dbReference>